<evidence type="ECO:0000313" key="5">
    <source>
        <dbReference type="Proteomes" id="UP000001396"/>
    </source>
</evidence>
<dbReference type="Pfam" id="PF08022">
    <property type="entry name" value="FAD_binding_8"/>
    <property type="match status" value="1"/>
</dbReference>
<dbReference type="EMBL" id="ADBJ01000002">
    <property type="protein sequence ID" value="EFA86585.1"/>
    <property type="molecule type" value="Genomic_DNA"/>
</dbReference>
<organism evidence="4 5">
    <name type="scientific">Heterostelium pallidum (strain ATCC 26659 / Pp 5 / PN500)</name>
    <name type="common">Cellular slime mold</name>
    <name type="synonym">Polysphondylium pallidum</name>
    <dbReference type="NCBI Taxonomy" id="670386"/>
    <lineage>
        <taxon>Eukaryota</taxon>
        <taxon>Amoebozoa</taxon>
        <taxon>Evosea</taxon>
        <taxon>Eumycetozoa</taxon>
        <taxon>Dictyostelia</taxon>
        <taxon>Acytosteliales</taxon>
        <taxon>Acytosteliaceae</taxon>
        <taxon>Heterostelium</taxon>
    </lineage>
</organism>
<dbReference type="GO" id="GO:0016175">
    <property type="term" value="F:superoxide-generating NAD(P)H oxidase activity"/>
    <property type="evidence" value="ECO:0007669"/>
    <property type="project" value="TreeGrafter"/>
</dbReference>
<dbReference type="Gene3D" id="3.40.50.80">
    <property type="entry name" value="Nucleotide-binding domain of ferredoxin-NADP reductase (FNR) module"/>
    <property type="match status" value="1"/>
</dbReference>
<dbReference type="InterPro" id="IPR013112">
    <property type="entry name" value="FAD-bd_8"/>
</dbReference>
<dbReference type="PANTHER" id="PTHR11972">
    <property type="entry name" value="NADPH OXIDASE"/>
    <property type="match status" value="1"/>
</dbReference>
<feature type="domain" description="Ferric reductase NAD binding" evidence="3">
    <location>
        <begin position="66"/>
        <end position="213"/>
    </location>
</feature>
<sequence length="221" mass="25177">MTSSPLQDHISVHIRVTGGWTKSLFDYLSRKQTNDALDLEVGAKDIEINIDGPFGSSSQYALKEKQIILVGAGIGVAPMASLLQDIKLKKDSLKNRASGNYGASNEKAMDIGNLEKVHFFWLNRDPNCFQWFEELLMEIARTGNDTPKISVHTFTTQCIPKNDARTFMLWNGLEKMFKHQGLDPTTNLPFKTHWGRPNWDAIFDYYSNKYPGEILVYNHYL</sequence>
<name>D3AWB2_HETP5</name>
<reference evidence="4 5" key="1">
    <citation type="journal article" date="2011" name="Genome Res.">
        <title>Phylogeny-wide analysis of social amoeba genomes highlights ancient origins for complex intercellular communication.</title>
        <authorList>
            <person name="Heidel A.J."/>
            <person name="Lawal H.M."/>
            <person name="Felder M."/>
            <person name="Schilde C."/>
            <person name="Helps N.R."/>
            <person name="Tunggal B."/>
            <person name="Rivero F."/>
            <person name="John U."/>
            <person name="Schleicher M."/>
            <person name="Eichinger L."/>
            <person name="Platzer M."/>
            <person name="Noegel A.A."/>
            <person name="Schaap P."/>
            <person name="Gloeckner G."/>
        </authorList>
    </citation>
    <scope>NUCLEOTIDE SEQUENCE [LARGE SCALE GENOMIC DNA]</scope>
    <source>
        <strain evidence="5">ATCC 26659 / Pp 5 / PN500</strain>
    </source>
</reference>
<protein>
    <submittedName>
        <fullName evidence="4">Uncharacterized protein</fullName>
    </submittedName>
</protein>
<evidence type="ECO:0000259" key="3">
    <source>
        <dbReference type="Pfam" id="PF08030"/>
    </source>
</evidence>
<dbReference type="CDD" id="cd06186">
    <property type="entry name" value="NOX_Duox_like_FAD_NADP"/>
    <property type="match status" value="1"/>
</dbReference>
<feature type="domain" description="FAD-binding 8" evidence="2">
    <location>
        <begin position="2"/>
        <end position="58"/>
    </location>
</feature>
<dbReference type="RefSeq" id="XP_020438690.1">
    <property type="nucleotide sequence ID" value="XM_020571416.1"/>
</dbReference>
<evidence type="ECO:0000256" key="1">
    <source>
        <dbReference type="ARBA" id="ARBA00023002"/>
    </source>
</evidence>
<gene>
    <name evidence="4" type="ORF">PPL_00386</name>
</gene>
<dbReference type="SUPFAM" id="SSF52343">
    <property type="entry name" value="Ferredoxin reductase-like, C-terminal NADP-linked domain"/>
    <property type="match status" value="1"/>
</dbReference>
<dbReference type="InterPro" id="IPR050369">
    <property type="entry name" value="RBOH/FRE"/>
</dbReference>
<keyword evidence="1" id="KW-0560">Oxidoreductase</keyword>
<dbReference type="Pfam" id="PF08030">
    <property type="entry name" value="NAD_binding_6"/>
    <property type="match status" value="1"/>
</dbReference>
<evidence type="ECO:0000259" key="2">
    <source>
        <dbReference type="Pfam" id="PF08022"/>
    </source>
</evidence>
<dbReference type="Proteomes" id="UP000001396">
    <property type="component" value="Unassembled WGS sequence"/>
</dbReference>
<keyword evidence="5" id="KW-1185">Reference proteome</keyword>
<comment type="caution">
    <text evidence="4">The sequence shown here is derived from an EMBL/GenBank/DDBJ whole genome shotgun (WGS) entry which is preliminary data.</text>
</comment>
<dbReference type="AlphaFoldDB" id="D3AWB2"/>
<proteinExistence type="predicted"/>
<dbReference type="InParanoid" id="D3AWB2"/>
<dbReference type="InterPro" id="IPR039261">
    <property type="entry name" value="FNR_nucleotide-bd"/>
</dbReference>
<dbReference type="InterPro" id="IPR000778">
    <property type="entry name" value="Cyt_b245_heavy_chain"/>
</dbReference>
<dbReference type="GeneID" id="31355920"/>
<dbReference type="GO" id="GO:0006952">
    <property type="term" value="P:defense response"/>
    <property type="evidence" value="ECO:0007669"/>
    <property type="project" value="TreeGrafter"/>
</dbReference>
<accession>D3AWB2</accession>
<dbReference type="GO" id="GO:0042554">
    <property type="term" value="P:superoxide anion generation"/>
    <property type="evidence" value="ECO:0007669"/>
    <property type="project" value="TreeGrafter"/>
</dbReference>
<dbReference type="PANTHER" id="PTHR11972:SF201">
    <property type="entry name" value="SUPEROXIDE-GENERATING NADPH OXIDASE HEAVY CHAIN SUBUNIT C"/>
    <property type="match status" value="1"/>
</dbReference>
<evidence type="ECO:0000313" key="4">
    <source>
        <dbReference type="EMBL" id="EFA86585.1"/>
    </source>
</evidence>
<dbReference type="GO" id="GO:0043020">
    <property type="term" value="C:NADPH oxidase complex"/>
    <property type="evidence" value="ECO:0007669"/>
    <property type="project" value="TreeGrafter"/>
</dbReference>
<dbReference type="PRINTS" id="PR00466">
    <property type="entry name" value="GP91PHOX"/>
</dbReference>
<dbReference type="STRING" id="670386.D3AWB2"/>
<dbReference type="InterPro" id="IPR013121">
    <property type="entry name" value="Fe_red_NAD-bd_6"/>
</dbReference>